<dbReference type="EMBL" id="NBXB01000033">
    <property type="protein sequence ID" value="RFA13795.1"/>
    <property type="molecule type" value="Genomic_DNA"/>
</dbReference>
<proteinExistence type="predicted"/>
<accession>A0A3E0VW31</accession>
<name>A0A3E0VW31_9MICO</name>
<evidence type="ECO:0000256" key="1">
    <source>
        <dbReference type="SAM" id="Phobius"/>
    </source>
</evidence>
<organism evidence="2 3">
    <name type="scientific">Subtercola boreus</name>
    <dbReference type="NCBI Taxonomy" id="120213"/>
    <lineage>
        <taxon>Bacteria</taxon>
        <taxon>Bacillati</taxon>
        <taxon>Actinomycetota</taxon>
        <taxon>Actinomycetes</taxon>
        <taxon>Micrococcales</taxon>
        <taxon>Microbacteriaceae</taxon>
        <taxon>Subtercola</taxon>
    </lineage>
</organism>
<evidence type="ECO:0000313" key="2">
    <source>
        <dbReference type="EMBL" id="RFA13795.1"/>
    </source>
</evidence>
<evidence type="ECO:0000313" key="3">
    <source>
        <dbReference type="Proteomes" id="UP000256541"/>
    </source>
</evidence>
<feature type="transmembrane region" description="Helical" evidence="1">
    <location>
        <begin position="7"/>
        <end position="26"/>
    </location>
</feature>
<comment type="caution">
    <text evidence="2">The sequence shown here is derived from an EMBL/GenBank/DDBJ whole genome shotgun (WGS) entry which is preliminary data.</text>
</comment>
<sequence length="85" mass="8598">MNLLVKSAAPVWLLALVGAVITGVLADPASHLVFLAVILGGVVILTFVVQLGLSRPEGFVDRCSASIAGSVVILAVATLALGFSQ</sequence>
<dbReference type="AlphaFoldDB" id="A0A3E0VW31"/>
<dbReference type="OrthoDB" id="5124217at2"/>
<dbReference type="Proteomes" id="UP000256541">
    <property type="component" value="Unassembled WGS sequence"/>
</dbReference>
<keyword evidence="1" id="KW-0472">Membrane</keyword>
<feature type="transmembrane region" description="Helical" evidence="1">
    <location>
        <begin position="32"/>
        <end position="53"/>
    </location>
</feature>
<keyword evidence="1" id="KW-0812">Transmembrane</keyword>
<keyword evidence="1" id="KW-1133">Transmembrane helix</keyword>
<protein>
    <submittedName>
        <fullName evidence="2">Uncharacterized protein</fullName>
    </submittedName>
</protein>
<gene>
    <name evidence="2" type="ORF">B7R22_11940</name>
</gene>
<reference evidence="2 3" key="1">
    <citation type="submission" date="2017-04" db="EMBL/GenBank/DDBJ databases">
        <title>Comparative genome analysis of Subtercola boreus.</title>
        <authorList>
            <person name="Cho Y.-J."/>
            <person name="Cho A."/>
            <person name="Kim O.-S."/>
            <person name="Lee J.-I."/>
        </authorList>
    </citation>
    <scope>NUCLEOTIDE SEQUENCE [LARGE SCALE GENOMIC DNA]</scope>
    <source>
        <strain evidence="2 3">P27479</strain>
    </source>
</reference>
<feature type="transmembrane region" description="Helical" evidence="1">
    <location>
        <begin position="65"/>
        <end position="83"/>
    </location>
</feature>
<dbReference type="RefSeq" id="WP_116411978.1">
    <property type="nucleotide sequence ID" value="NZ_NBXB01000033.1"/>
</dbReference>